<evidence type="ECO:0000259" key="4">
    <source>
        <dbReference type="PROSITE" id="PS50158"/>
    </source>
</evidence>
<dbReference type="PROSITE" id="PS50158">
    <property type="entry name" value="ZF_CCHC"/>
    <property type="match status" value="1"/>
</dbReference>
<dbReference type="SUPFAM" id="SSF57756">
    <property type="entry name" value="Retrovirus zinc finger-like domains"/>
    <property type="match status" value="1"/>
</dbReference>
<reference evidence="5 6" key="1">
    <citation type="journal article" date="2015" name="Proc. Natl. Acad. Sci. U.S.A.">
        <title>The resurrection genome of Boea hygrometrica: A blueprint for survival of dehydration.</title>
        <authorList>
            <person name="Xiao L."/>
            <person name="Yang G."/>
            <person name="Zhang L."/>
            <person name="Yang X."/>
            <person name="Zhao S."/>
            <person name="Ji Z."/>
            <person name="Zhou Q."/>
            <person name="Hu M."/>
            <person name="Wang Y."/>
            <person name="Chen M."/>
            <person name="Xu Y."/>
            <person name="Jin H."/>
            <person name="Xiao X."/>
            <person name="Hu G."/>
            <person name="Bao F."/>
            <person name="Hu Y."/>
            <person name="Wan P."/>
            <person name="Li L."/>
            <person name="Deng X."/>
            <person name="Kuang T."/>
            <person name="Xiang C."/>
            <person name="Zhu J.K."/>
            <person name="Oliver M.J."/>
            <person name="He Y."/>
        </authorList>
    </citation>
    <scope>NUCLEOTIDE SEQUENCE [LARGE SCALE GENOMIC DNA]</scope>
    <source>
        <strain evidence="6">cv. XS01</strain>
    </source>
</reference>
<keyword evidence="1" id="KW-0863">Zinc-finger</keyword>
<name>A0A2Z7AB30_9LAMI</name>
<dbReference type="Proteomes" id="UP000250235">
    <property type="component" value="Unassembled WGS sequence"/>
</dbReference>
<dbReference type="PANTHER" id="PTHR34676">
    <property type="entry name" value="DUF4219 DOMAIN-CONTAINING PROTEIN-RELATED"/>
    <property type="match status" value="1"/>
</dbReference>
<dbReference type="GO" id="GO:0008270">
    <property type="term" value="F:zinc ion binding"/>
    <property type="evidence" value="ECO:0007669"/>
    <property type="project" value="UniProtKB-KW"/>
</dbReference>
<feature type="coiled-coil region" evidence="2">
    <location>
        <begin position="315"/>
        <end position="342"/>
    </location>
</feature>
<dbReference type="SMART" id="SM00343">
    <property type="entry name" value="ZnF_C2HC"/>
    <property type="match status" value="1"/>
</dbReference>
<keyword evidence="1" id="KW-0862">Zinc</keyword>
<dbReference type="PANTHER" id="PTHR34676:SF17">
    <property type="entry name" value="OS06G0684500 PROTEIN"/>
    <property type="match status" value="1"/>
</dbReference>
<evidence type="ECO:0000256" key="3">
    <source>
        <dbReference type="SAM" id="MobiDB-lite"/>
    </source>
</evidence>
<dbReference type="Pfam" id="PF14223">
    <property type="entry name" value="Retrotran_gag_2"/>
    <property type="match status" value="1"/>
</dbReference>
<evidence type="ECO:0000256" key="1">
    <source>
        <dbReference type="PROSITE-ProRule" id="PRU00047"/>
    </source>
</evidence>
<feature type="compositionally biased region" description="Low complexity" evidence="3">
    <location>
        <begin position="269"/>
        <end position="279"/>
    </location>
</feature>
<feature type="domain" description="CCHC-type" evidence="4">
    <location>
        <begin position="196"/>
        <end position="209"/>
    </location>
</feature>
<gene>
    <name evidence="5" type="ORF">F511_29533</name>
</gene>
<dbReference type="InterPro" id="IPR036875">
    <property type="entry name" value="Znf_CCHC_sf"/>
</dbReference>
<sequence length="453" mass="51957">MFSKIKTCATAKEIWEKLIQICEGNDQTKENKLTVAQQKYESIKMQEGETITEFDERFSAVVIELTSLGKEYSNRELALKVMRALPREWDVKTMAMRESKDLNKLELHDLFVNLKAYEFELQTRSESGPSTSQPTKVLAATTSEQCSPRKSTEQLRNDAMSLFVKKFGKFLRRSYNHSFSHNNVNKSEKLSTAMNCYNCGRPGHFAADCNRPKKEDRPKREENKDDRSKERSNERRMRTRSDKIPSIKNDRKVLVAEESNKNWAESDSDSSSSSSSSSDSELEEVHCLMANQPSDDKVFDFSNIGFTREDLIYALNEMVHEYKKLSQTFEEVKAENIDLKNSSVEPSTVQLGETDTLQIELSKLKTENESLRLISCELESENEMLNLVMSSWTQSFVSLSKPHEIQKPLNDKSGLDFNASESSSRETCTQSNLAYDKFKRMNFVKASVIHDDT</sequence>
<accession>A0A2Z7AB30</accession>
<keyword evidence="1" id="KW-0479">Metal-binding</keyword>
<keyword evidence="2" id="KW-0175">Coiled coil</keyword>
<feature type="compositionally biased region" description="Basic and acidic residues" evidence="3">
    <location>
        <begin position="210"/>
        <end position="260"/>
    </location>
</feature>
<evidence type="ECO:0000256" key="2">
    <source>
        <dbReference type="SAM" id="Coils"/>
    </source>
</evidence>
<keyword evidence="6" id="KW-1185">Reference proteome</keyword>
<dbReference type="InterPro" id="IPR001878">
    <property type="entry name" value="Znf_CCHC"/>
</dbReference>
<dbReference type="Gene3D" id="4.10.60.10">
    <property type="entry name" value="Zinc finger, CCHC-type"/>
    <property type="match status" value="1"/>
</dbReference>
<protein>
    <recommendedName>
        <fullName evidence="4">CCHC-type domain-containing protein</fullName>
    </recommendedName>
</protein>
<dbReference type="Pfam" id="PF00098">
    <property type="entry name" value="zf-CCHC"/>
    <property type="match status" value="1"/>
</dbReference>
<evidence type="ECO:0000313" key="6">
    <source>
        <dbReference type="Proteomes" id="UP000250235"/>
    </source>
</evidence>
<feature type="region of interest" description="Disordered" evidence="3">
    <location>
        <begin position="207"/>
        <end position="283"/>
    </location>
</feature>
<organism evidence="5 6">
    <name type="scientific">Dorcoceras hygrometricum</name>
    <dbReference type="NCBI Taxonomy" id="472368"/>
    <lineage>
        <taxon>Eukaryota</taxon>
        <taxon>Viridiplantae</taxon>
        <taxon>Streptophyta</taxon>
        <taxon>Embryophyta</taxon>
        <taxon>Tracheophyta</taxon>
        <taxon>Spermatophyta</taxon>
        <taxon>Magnoliopsida</taxon>
        <taxon>eudicotyledons</taxon>
        <taxon>Gunneridae</taxon>
        <taxon>Pentapetalae</taxon>
        <taxon>asterids</taxon>
        <taxon>lamiids</taxon>
        <taxon>Lamiales</taxon>
        <taxon>Gesneriaceae</taxon>
        <taxon>Didymocarpoideae</taxon>
        <taxon>Trichosporeae</taxon>
        <taxon>Loxocarpinae</taxon>
        <taxon>Dorcoceras</taxon>
    </lineage>
</organism>
<evidence type="ECO:0000313" key="5">
    <source>
        <dbReference type="EMBL" id="KZV16170.1"/>
    </source>
</evidence>
<proteinExistence type="predicted"/>
<dbReference type="EMBL" id="KV019266">
    <property type="protein sequence ID" value="KZV16170.1"/>
    <property type="molecule type" value="Genomic_DNA"/>
</dbReference>
<dbReference type="GO" id="GO:0003676">
    <property type="term" value="F:nucleic acid binding"/>
    <property type="evidence" value="ECO:0007669"/>
    <property type="project" value="InterPro"/>
</dbReference>
<dbReference type="AlphaFoldDB" id="A0A2Z7AB30"/>